<comment type="caution">
    <text evidence="2">The sequence shown here is derived from an EMBL/GenBank/DDBJ whole genome shotgun (WGS) entry which is preliminary data.</text>
</comment>
<name>A0A218ZAN3_9HELO</name>
<accession>A0A218ZAN3</accession>
<dbReference type="Proteomes" id="UP000242519">
    <property type="component" value="Unassembled WGS sequence"/>
</dbReference>
<dbReference type="EMBL" id="MZNU01000116">
    <property type="protein sequence ID" value="OWP04226.1"/>
    <property type="molecule type" value="Genomic_DNA"/>
</dbReference>
<protein>
    <submittedName>
        <fullName evidence="2">Uncharacterized protein</fullName>
    </submittedName>
</protein>
<evidence type="ECO:0000313" key="3">
    <source>
        <dbReference type="Proteomes" id="UP000242519"/>
    </source>
</evidence>
<dbReference type="OrthoDB" id="3536025at2759"/>
<evidence type="ECO:0000256" key="1">
    <source>
        <dbReference type="SAM" id="MobiDB-lite"/>
    </source>
</evidence>
<keyword evidence="3" id="KW-1185">Reference proteome</keyword>
<organism evidence="2 3">
    <name type="scientific">Diplocarpon coronariae</name>
    <dbReference type="NCBI Taxonomy" id="2795749"/>
    <lineage>
        <taxon>Eukaryota</taxon>
        <taxon>Fungi</taxon>
        <taxon>Dikarya</taxon>
        <taxon>Ascomycota</taxon>
        <taxon>Pezizomycotina</taxon>
        <taxon>Leotiomycetes</taxon>
        <taxon>Helotiales</taxon>
        <taxon>Drepanopezizaceae</taxon>
        <taxon>Diplocarpon</taxon>
    </lineage>
</organism>
<reference evidence="2 3" key="1">
    <citation type="submission" date="2017-04" db="EMBL/GenBank/DDBJ databases">
        <title>Draft genome sequence of Marssonina coronaria NL1: causal agent of apple blotch.</title>
        <authorList>
            <person name="Cheng Q."/>
        </authorList>
    </citation>
    <scope>NUCLEOTIDE SEQUENCE [LARGE SCALE GENOMIC DNA]</scope>
    <source>
        <strain evidence="2 3">NL1</strain>
    </source>
</reference>
<dbReference type="AlphaFoldDB" id="A0A218ZAN3"/>
<proteinExistence type="predicted"/>
<feature type="region of interest" description="Disordered" evidence="1">
    <location>
        <begin position="480"/>
        <end position="501"/>
    </location>
</feature>
<gene>
    <name evidence="2" type="ORF">B2J93_9294</name>
</gene>
<dbReference type="InParanoid" id="A0A218ZAN3"/>
<evidence type="ECO:0000313" key="2">
    <source>
        <dbReference type="EMBL" id="OWP04226.1"/>
    </source>
</evidence>
<sequence>MGLELTASLTCFGAGNRVRNLANSISLSATLLSEAGREVNNHAEIFKDNFQSKFEGALLKCKKEYEQCYAAIDKVNSWKKDETDDTAKDIPKRPWKKLAWGLEMTDGEFSDYEDELEESFKVAMMAQVIVQLVILQVQARQRELTVSENLMLRKIKKQMGKFLEVLHETGVGSVMVFSLNEPSFPANVTQVAQASRVEIEDSASNSSITIRNPYTIEMSIPEKEPAEGLLPPPPPPPPPGTMPVTPYNAPDIFEMHRAVNECRARKATHTVFRFLGLPFRVTRTDTEVVSSLERVPISQDNIKAFMEKNKPTISRISPMEVLIGVSPAISTSVFTYLATKTDTRVLQSHIWTLECVLAAVEAKPRKKNRIWQKKRKVPDNQVIILRGESNIRPGPWGPSPRIGGGPPQPPRRIPIIPTRQARSIVSSISSRRRSTVAAKFELSQQETEDVVNDYIASFSTLYDGVPVELRGAALKAIVLTEKDDSDYDSDSSSSSGSSVDD</sequence>
<feature type="region of interest" description="Disordered" evidence="1">
    <location>
        <begin position="394"/>
        <end position="413"/>
    </location>
</feature>
<feature type="compositionally biased region" description="Low complexity" evidence="1">
    <location>
        <begin position="490"/>
        <end position="501"/>
    </location>
</feature>